<keyword evidence="3" id="KW-1185">Reference proteome</keyword>
<name>A0AA86RKN6_9EUKA</name>
<reference evidence="1" key="1">
    <citation type="submission" date="2023-06" db="EMBL/GenBank/DDBJ databases">
        <authorList>
            <person name="Kurt Z."/>
        </authorList>
    </citation>
    <scope>NUCLEOTIDE SEQUENCE</scope>
</reference>
<accession>A0AA86RKN6</accession>
<proteinExistence type="predicted"/>
<organism evidence="1">
    <name type="scientific">Hexamita inflata</name>
    <dbReference type="NCBI Taxonomy" id="28002"/>
    <lineage>
        <taxon>Eukaryota</taxon>
        <taxon>Metamonada</taxon>
        <taxon>Diplomonadida</taxon>
        <taxon>Hexamitidae</taxon>
        <taxon>Hexamitinae</taxon>
        <taxon>Hexamita</taxon>
    </lineage>
</organism>
<gene>
    <name evidence="2" type="ORF">HINF_LOCUS17828</name>
    <name evidence="1" type="ORF">HINF_LOCUS66072</name>
</gene>
<dbReference type="EMBL" id="CAXDID020000045">
    <property type="protein sequence ID" value="CAL6002250.1"/>
    <property type="molecule type" value="Genomic_DNA"/>
</dbReference>
<comment type="caution">
    <text evidence="1">The sequence shown here is derived from an EMBL/GenBank/DDBJ whole genome shotgun (WGS) entry which is preliminary data.</text>
</comment>
<dbReference type="AlphaFoldDB" id="A0AA86RKN6"/>
<evidence type="ECO:0000313" key="3">
    <source>
        <dbReference type="Proteomes" id="UP001642409"/>
    </source>
</evidence>
<dbReference type="Proteomes" id="UP001642409">
    <property type="component" value="Unassembled WGS sequence"/>
</dbReference>
<evidence type="ECO:0000313" key="1">
    <source>
        <dbReference type="EMBL" id="CAI9978427.1"/>
    </source>
</evidence>
<protein>
    <submittedName>
        <fullName evidence="2">Hypothetical_protein</fullName>
    </submittedName>
</protein>
<dbReference type="EMBL" id="CATOUU010001185">
    <property type="protein sequence ID" value="CAI9978427.1"/>
    <property type="molecule type" value="Genomic_DNA"/>
</dbReference>
<sequence>MFYIILTSIITSQRLISYNNYLLYLFCPNLENYTQNVKSEFETSFLNLYSRNCTVLQEWKLQSSVLFLDVHNCVGDGHDNSGGSTAAHNCCDFTLNVPNFNEDVQEALLVTPLLALATVAVNYLLAHSPLTCTQQLLQNIQTPRYPSYQCLARHTLLVQLKISIKVTRSQSPSLWRSDSIEAEFLVDKHSGERVVTLLH</sequence>
<evidence type="ECO:0000313" key="2">
    <source>
        <dbReference type="EMBL" id="CAL6002250.1"/>
    </source>
</evidence>
<reference evidence="2 3" key="2">
    <citation type="submission" date="2024-07" db="EMBL/GenBank/DDBJ databases">
        <authorList>
            <person name="Akdeniz Z."/>
        </authorList>
    </citation>
    <scope>NUCLEOTIDE SEQUENCE [LARGE SCALE GENOMIC DNA]</scope>
</reference>